<dbReference type="HOGENOM" id="CLU_3341231_0_0_4"/>
<proteinExistence type="predicted"/>
<organism evidence="1 2">
    <name type="scientific">Caballeronia insecticola</name>
    <dbReference type="NCBI Taxonomy" id="758793"/>
    <lineage>
        <taxon>Bacteria</taxon>
        <taxon>Pseudomonadati</taxon>
        <taxon>Pseudomonadota</taxon>
        <taxon>Betaproteobacteria</taxon>
        <taxon>Burkholderiales</taxon>
        <taxon>Burkholderiaceae</taxon>
        <taxon>Caballeronia</taxon>
    </lineage>
</organism>
<reference evidence="1 2" key="1">
    <citation type="journal article" date="2013" name="Genome Announc.">
        <title>Complete Genome Sequence of Burkholderia sp. Strain RPE64, Bacterial Symbiont of the Bean Bug Riptortus pedestris.</title>
        <authorList>
            <person name="Shibata T.F."/>
            <person name="Maeda T."/>
            <person name="Nikoh N."/>
            <person name="Yamaguchi K."/>
            <person name="Oshima K."/>
            <person name="Hattori M."/>
            <person name="Nishiyama T."/>
            <person name="Hasebe M."/>
            <person name="Fukatsu T."/>
            <person name="Kikuchi Y."/>
            <person name="Shigenobu S."/>
        </authorList>
    </citation>
    <scope>NUCLEOTIDE SEQUENCE [LARGE SCALE GENOMIC DNA]</scope>
</reference>
<protein>
    <submittedName>
        <fullName evidence="1">Uncharacterized protein</fullName>
    </submittedName>
</protein>
<dbReference type="EMBL" id="AP013059">
    <property type="protein sequence ID" value="BAN25862.1"/>
    <property type="molecule type" value="Genomic_DNA"/>
</dbReference>
<name>R4X2W9_9BURK</name>
<gene>
    <name evidence="1" type="ORF">BRPE64_BCDS12010</name>
</gene>
<dbReference type="AlphaFoldDB" id="R4X2W9"/>
<accession>R4X2W9</accession>
<reference evidence="1 2" key="2">
    <citation type="journal article" date="2018" name="Int. J. Syst. Evol. Microbiol.">
        <title>Burkholderia insecticola sp. nov., a gut symbiotic bacterium of the bean bug Riptortus pedestris.</title>
        <authorList>
            <person name="Takeshita K."/>
            <person name="Tamaki H."/>
            <person name="Ohbayashi T."/>
            <person name="Meng X.-Y."/>
            <person name="Sone T."/>
            <person name="Mitani Y."/>
            <person name="Peeters C."/>
            <person name="Kikuchi Y."/>
            <person name="Vandamme P."/>
        </authorList>
    </citation>
    <scope>NUCLEOTIDE SEQUENCE [LARGE SCALE GENOMIC DNA]</scope>
    <source>
        <strain evidence="1">RPE64</strain>
    </source>
</reference>
<evidence type="ECO:0000313" key="2">
    <source>
        <dbReference type="Proteomes" id="UP000013966"/>
    </source>
</evidence>
<sequence length="37" mass="4148">MSACIIRDILSSFSLLRQPFMAGWPSAATHRSKQRIA</sequence>
<evidence type="ECO:0000313" key="1">
    <source>
        <dbReference type="EMBL" id="BAN25862.1"/>
    </source>
</evidence>
<dbReference type="KEGG" id="buo:BRPE64_BCDS12010"/>
<dbReference type="Proteomes" id="UP000013966">
    <property type="component" value="Chromosome 2"/>
</dbReference>
<keyword evidence="2" id="KW-1185">Reference proteome</keyword>